<evidence type="ECO:0000313" key="5">
    <source>
        <dbReference type="Proteomes" id="UP000243579"/>
    </source>
</evidence>
<evidence type="ECO:0000256" key="1">
    <source>
        <dbReference type="ARBA" id="ARBA00022618"/>
    </source>
</evidence>
<organism evidence="4 5">
    <name type="scientific">Achlya hypogyna</name>
    <name type="common">Oomycete</name>
    <name type="synonym">Protoachlya hypogyna</name>
    <dbReference type="NCBI Taxonomy" id="1202772"/>
    <lineage>
        <taxon>Eukaryota</taxon>
        <taxon>Sar</taxon>
        <taxon>Stramenopiles</taxon>
        <taxon>Oomycota</taxon>
        <taxon>Saprolegniomycetes</taxon>
        <taxon>Saprolegniales</taxon>
        <taxon>Achlyaceae</taxon>
        <taxon>Achlya</taxon>
    </lineage>
</organism>
<dbReference type="GO" id="GO:0005829">
    <property type="term" value="C:cytosol"/>
    <property type="evidence" value="ECO:0007669"/>
    <property type="project" value="TreeGrafter"/>
</dbReference>
<dbReference type="PANTHER" id="PTHR13255">
    <property type="entry name" value="ATAXIN-10"/>
    <property type="match status" value="1"/>
</dbReference>
<reference evidence="4 5" key="1">
    <citation type="journal article" date="2014" name="Genome Biol. Evol.">
        <title>The secreted proteins of Achlya hypogyna and Thraustotheca clavata identify the ancestral oomycete secretome and reveal gene acquisitions by horizontal gene transfer.</title>
        <authorList>
            <person name="Misner I."/>
            <person name="Blouin N."/>
            <person name="Leonard G."/>
            <person name="Richards T.A."/>
            <person name="Lane C.E."/>
        </authorList>
    </citation>
    <scope>NUCLEOTIDE SEQUENCE [LARGE SCALE GENOMIC DNA]</scope>
    <source>
        <strain evidence="4 5">ATCC 48635</strain>
    </source>
</reference>
<protein>
    <recommendedName>
        <fullName evidence="3">Ataxin-10 domain-containing protein</fullName>
    </recommendedName>
</protein>
<dbReference type="Pfam" id="PF09759">
    <property type="entry name" value="Atx10homo_assoc"/>
    <property type="match status" value="1"/>
</dbReference>
<sequence length="577" mass="62991">MLRRVMGSYHFTGAGILQRSSTMASPGVLAELSALVPHDVATITDVSLLLESFEASARQCQSPAVRDAFSGSGLAPVLPAFLASVAKDLASHAPAVPMAAHDGDDDGFGYSYTTTKQGGDMAPEATATFVDTASAERAIYILLSTYRFLRNVCVQNPENQTLLQPIVLQTILQIDANVRWMSTDDDVLKELLVLTTQVMLQFLGNVAVHHDDNQRVLWPLLQPALLEKILVEGQVHRKLLGYATAAALNCLHSPQDGTARAEELATRRRPLLTLLLQRCLTHGSAGEDAVDQAEDPAFEWIVLLFRQLFQRQRTAEMYRSLSASLLSTLWSKLTPEQILLLRMLDMCLSTEEAAAAQVHATDDPTLLAFFLHEYVVLHSAADTARPDDAAGEDAPSVDRQAMWAAMEIEASKLMLHILGTLTTTLPPAALAAADVRDLVLSFVPVLVQQMQRASASRQGDLTNKPQAPTEHAEYYYGYKSAGVRVLGNLVHRNPVVQDLMRSCGGIEVLLNSCNIDETNPMIREWALVALRHACEGCEANQEYIKALAPQGVHSEVDLAKMGAKAVVENNKVKLEPM</sequence>
<dbReference type="InterPro" id="IPR016024">
    <property type="entry name" value="ARM-type_fold"/>
</dbReference>
<name>A0A1V9YHS2_ACHHY</name>
<dbReference type="InterPro" id="IPR051374">
    <property type="entry name" value="Ataxin-10/CTR86_families"/>
</dbReference>
<dbReference type="Proteomes" id="UP000243579">
    <property type="component" value="Unassembled WGS sequence"/>
</dbReference>
<dbReference type="Gene3D" id="1.25.10.10">
    <property type="entry name" value="Leucine-rich Repeat Variant"/>
    <property type="match status" value="1"/>
</dbReference>
<keyword evidence="2" id="KW-0131">Cell cycle</keyword>
<dbReference type="AlphaFoldDB" id="A0A1V9YHS2"/>
<proteinExistence type="predicted"/>
<dbReference type="STRING" id="1202772.A0A1V9YHS2"/>
<dbReference type="SUPFAM" id="SSF48371">
    <property type="entry name" value="ARM repeat"/>
    <property type="match status" value="1"/>
</dbReference>
<evidence type="ECO:0000313" key="4">
    <source>
        <dbReference type="EMBL" id="OQR85273.1"/>
    </source>
</evidence>
<accession>A0A1V9YHS2</accession>
<dbReference type="GO" id="GO:0051301">
    <property type="term" value="P:cell division"/>
    <property type="evidence" value="ECO:0007669"/>
    <property type="project" value="UniProtKB-KW"/>
</dbReference>
<dbReference type="EMBL" id="JNBR01001734">
    <property type="protein sequence ID" value="OQR85273.1"/>
    <property type="molecule type" value="Genomic_DNA"/>
</dbReference>
<keyword evidence="5" id="KW-1185">Reference proteome</keyword>
<keyword evidence="1" id="KW-0132">Cell division</keyword>
<evidence type="ECO:0000259" key="3">
    <source>
        <dbReference type="Pfam" id="PF09759"/>
    </source>
</evidence>
<feature type="domain" description="Ataxin-10" evidence="3">
    <location>
        <begin position="478"/>
        <end position="574"/>
    </location>
</feature>
<dbReference type="PANTHER" id="PTHR13255:SF0">
    <property type="entry name" value="ATAXIN-10"/>
    <property type="match status" value="1"/>
</dbReference>
<dbReference type="InterPro" id="IPR019156">
    <property type="entry name" value="Ataxin-10_domain"/>
</dbReference>
<evidence type="ECO:0000256" key="2">
    <source>
        <dbReference type="ARBA" id="ARBA00023306"/>
    </source>
</evidence>
<comment type="caution">
    <text evidence="4">The sequence shown here is derived from an EMBL/GenBank/DDBJ whole genome shotgun (WGS) entry which is preliminary data.</text>
</comment>
<dbReference type="OrthoDB" id="379794at2759"/>
<dbReference type="InterPro" id="IPR011989">
    <property type="entry name" value="ARM-like"/>
</dbReference>
<gene>
    <name evidence="4" type="ORF">ACHHYP_12023</name>
</gene>